<name>A0A150H653_9MICO</name>
<comment type="caution">
    <text evidence="1">The sequence shown here is derived from an EMBL/GenBank/DDBJ whole genome shotgun (WGS) entry which is preliminary data.</text>
</comment>
<organism evidence="1 2">
    <name type="scientific">Microbacterium laevaniformans</name>
    <dbReference type="NCBI Taxonomy" id="36807"/>
    <lineage>
        <taxon>Bacteria</taxon>
        <taxon>Bacillati</taxon>
        <taxon>Actinomycetota</taxon>
        <taxon>Actinomycetes</taxon>
        <taxon>Micrococcales</taxon>
        <taxon>Microbacteriaceae</taxon>
        <taxon>Microbacterium</taxon>
    </lineage>
</organism>
<accession>A0A150H653</accession>
<reference evidence="1 2" key="1">
    <citation type="submission" date="2016-01" db="EMBL/GenBank/DDBJ databases">
        <title>Draft genome sequences of Microbacterium laevaniformans LCDC 91-0039 and the type strain of Microbacterium hominis LCDC 84-209.</title>
        <authorList>
            <person name="Bernier A.-M."/>
            <person name="Bernard K."/>
        </authorList>
    </citation>
    <scope>NUCLEOTIDE SEQUENCE [LARGE SCALE GENOMIC DNA]</scope>
    <source>
        <strain evidence="1 2">LCDC 91-0039</strain>
    </source>
</reference>
<dbReference type="Proteomes" id="UP000075357">
    <property type="component" value="Unassembled WGS sequence"/>
</dbReference>
<dbReference type="AlphaFoldDB" id="A0A150H653"/>
<evidence type="ECO:0008006" key="3">
    <source>
        <dbReference type="Google" id="ProtNLM"/>
    </source>
</evidence>
<protein>
    <recommendedName>
        <fullName evidence="3">Alpha/beta hydrolase family protein</fullName>
    </recommendedName>
</protein>
<evidence type="ECO:0000313" key="1">
    <source>
        <dbReference type="EMBL" id="KXZ57523.1"/>
    </source>
</evidence>
<keyword evidence="2" id="KW-1185">Reference proteome</keyword>
<dbReference type="SUPFAM" id="SSF53474">
    <property type="entry name" value="alpha/beta-Hydrolases"/>
    <property type="match status" value="1"/>
</dbReference>
<evidence type="ECO:0000313" key="2">
    <source>
        <dbReference type="Proteomes" id="UP000075357"/>
    </source>
</evidence>
<dbReference type="RefSeq" id="WP_197461986.1">
    <property type="nucleotide sequence ID" value="NZ_LRAD01000057.1"/>
</dbReference>
<dbReference type="EMBL" id="LRAD01000057">
    <property type="protein sequence ID" value="KXZ57523.1"/>
    <property type="molecule type" value="Genomic_DNA"/>
</dbReference>
<dbReference type="STRING" id="36807.Mlaev_02710"/>
<proteinExistence type="predicted"/>
<dbReference type="InterPro" id="IPR029058">
    <property type="entry name" value="AB_hydrolase_fold"/>
</dbReference>
<sequence length="150" mass="15994">MRALFLSEPPFHFGVHEPAPDLPSRIQALVDAGDREEAVVLFQREAVGLPDAMIAQFRATDAFAGVVPLAQSTVYDATLARELSTPTDAMLAVDVPVTILCGQQTFPFLSAAAERLAAAMPHAELIISPESIGHRLDAHAATRILAARLA</sequence>
<dbReference type="Gene3D" id="3.40.50.1820">
    <property type="entry name" value="alpha/beta hydrolase"/>
    <property type="match status" value="1"/>
</dbReference>
<dbReference type="PATRIC" id="fig|36807.3.peg.2760"/>
<gene>
    <name evidence="1" type="ORF">Mlaev_02710</name>
</gene>